<dbReference type="EMBL" id="UINC01185313">
    <property type="protein sequence ID" value="SVD96956.1"/>
    <property type="molecule type" value="Genomic_DNA"/>
</dbReference>
<gene>
    <name evidence="1" type="ORF">METZ01_LOCUS449810</name>
</gene>
<proteinExistence type="predicted"/>
<reference evidence="1" key="1">
    <citation type="submission" date="2018-05" db="EMBL/GenBank/DDBJ databases">
        <authorList>
            <person name="Lanie J.A."/>
            <person name="Ng W.-L."/>
            <person name="Kazmierczak K.M."/>
            <person name="Andrzejewski T.M."/>
            <person name="Davidsen T.M."/>
            <person name="Wayne K.J."/>
            <person name="Tettelin H."/>
            <person name="Glass J.I."/>
            <person name="Rusch D."/>
            <person name="Podicherti R."/>
            <person name="Tsui H.-C.T."/>
            <person name="Winkler M.E."/>
        </authorList>
    </citation>
    <scope>NUCLEOTIDE SEQUENCE</scope>
</reference>
<dbReference type="AlphaFoldDB" id="A0A382ZMY2"/>
<feature type="non-terminal residue" evidence="1">
    <location>
        <position position="1"/>
    </location>
</feature>
<organism evidence="1">
    <name type="scientific">marine metagenome</name>
    <dbReference type="NCBI Taxonomy" id="408172"/>
    <lineage>
        <taxon>unclassified sequences</taxon>
        <taxon>metagenomes</taxon>
        <taxon>ecological metagenomes</taxon>
    </lineage>
</organism>
<accession>A0A382ZMY2</accession>
<sequence length="91" mass="10148">VFVGLIGSGQEIHVGEEGGIIQWRKAIEGCTDPSNWTIHASDMMLNDFLGSKLSLKSNSKLNLDTEIRYHLTPKVHEYVKSVLHVDNVENS</sequence>
<feature type="non-terminal residue" evidence="1">
    <location>
        <position position="91"/>
    </location>
</feature>
<evidence type="ECO:0000313" key="1">
    <source>
        <dbReference type="EMBL" id="SVD96956.1"/>
    </source>
</evidence>
<protein>
    <submittedName>
        <fullName evidence="1">Uncharacterized protein</fullName>
    </submittedName>
</protein>
<name>A0A382ZMY2_9ZZZZ</name>